<dbReference type="GO" id="GO:0003774">
    <property type="term" value="F:cytoskeletal motor activity"/>
    <property type="evidence" value="ECO:0007669"/>
    <property type="project" value="InterPro"/>
</dbReference>
<keyword evidence="5 7" id="KW-0975">Bacterial flagellum</keyword>
<dbReference type="OrthoDB" id="9789227at2"/>
<evidence type="ECO:0000313" key="8">
    <source>
        <dbReference type="EMBL" id="QDG51351.1"/>
    </source>
</evidence>
<dbReference type="GO" id="GO:0009427">
    <property type="term" value="C:bacterial-type flagellum basal body, distal rod, L ring"/>
    <property type="evidence" value="ECO:0007669"/>
    <property type="project" value="InterPro"/>
</dbReference>
<comment type="subcellular location">
    <subcellularLocation>
        <location evidence="7">Cell outer membrane</location>
    </subcellularLocation>
    <subcellularLocation>
        <location evidence="7">Bacterial flagellum basal body</location>
    </subcellularLocation>
</comment>
<comment type="subunit">
    <text evidence="7">The basal body constitutes a major portion of the flagellar organelle and consists of four rings (L,P,S, and M) mounted on a central rod.</text>
</comment>
<evidence type="ECO:0000256" key="7">
    <source>
        <dbReference type="HAMAP-Rule" id="MF_00415"/>
    </source>
</evidence>
<dbReference type="GO" id="GO:0071973">
    <property type="term" value="P:bacterial-type flagellum-dependent cell motility"/>
    <property type="evidence" value="ECO:0007669"/>
    <property type="project" value="InterPro"/>
</dbReference>
<keyword evidence="8" id="KW-0966">Cell projection</keyword>
<dbReference type="InterPro" id="IPR000527">
    <property type="entry name" value="Flag_Lring"/>
</dbReference>
<proteinExistence type="inferred from homology"/>
<evidence type="ECO:0000256" key="3">
    <source>
        <dbReference type="ARBA" id="ARBA00022729"/>
    </source>
</evidence>
<dbReference type="PANTHER" id="PTHR34933">
    <property type="entry name" value="FLAGELLAR L-RING PROTEIN"/>
    <property type="match status" value="1"/>
</dbReference>
<dbReference type="RefSeq" id="WP_141197834.1">
    <property type="nucleotide sequence ID" value="NZ_CP041186.1"/>
</dbReference>
<sequence>MLTKNQEPRTKNRHNVAKSLLQTVAVRSLLAGALLAAGCANEPSHIDGYKPKSRDYQMPVQPEQAQGGRTDGSLWSANELSNYLYADQRALRVGDVLTVEVEEYADARRDANTRIDRKTEINANIASFLGAMAKLQKLDADIDPEELIAAGSEIDYESRGETGRSEQLTATVQVIVKKTLPNGNLFVEGHRVILVNDEEHHFYVSGVARPHDIDEQNEISSTKLADAEIEFTGRGVLSEQQKPGVFTRFFGWIWPF</sequence>
<keyword evidence="6 7" id="KW-0998">Cell outer membrane</keyword>
<comment type="function">
    <text evidence="1 7">Assembles around the rod to form the L-ring and probably protects the motor/basal body from shearing forces during rotation.</text>
</comment>
<dbReference type="Proteomes" id="UP000315995">
    <property type="component" value="Chromosome"/>
</dbReference>
<gene>
    <name evidence="7" type="primary">flgH</name>
    <name evidence="8" type="ORF">FIV42_11540</name>
</gene>
<comment type="similarity">
    <text evidence="2 7">Belongs to the FlgH family.</text>
</comment>
<evidence type="ECO:0000256" key="1">
    <source>
        <dbReference type="ARBA" id="ARBA00002591"/>
    </source>
</evidence>
<evidence type="ECO:0000256" key="5">
    <source>
        <dbReference type="ARBA" id="ARBA00023143"/>
    </source>
</evidence>
<evidence type="ECO:0000256" key="4">
    <source>
        <dbReference type="ARBA" id="ARBA00023136"/>
    </source>
</evidence>
<keyword evidence="8" id="KW-0969">Cilium</keyword>
<keyword evidence="9" id="KW-1185">Reference proteome</keyword>
<dbReference type="PANTHER" id="PTHR34933:SF1">
    <property type="entry name" value="FLAGELLAR L-RING PROTEIN"/>
    <property type="match status" value="1"/>
</dbReference>
<evidence type="ECO:0000313" key="9">
    <source>
        <dbReference type="Proteomes" id="UP000315995"/>
    </source>
</evidence>
<keyword evidence="3" id="KW-0732">Signal</keyword>
<dbReference type="PRINTS" id="PR01008">
    <property type="entry name" value="FLGLRINGFLGH"/>
</dbReference>
<dbReference type="GO" id="GO:0009279">
    <property type="term" value="C:cell outer membrane"/>
    <property type="evidence" value="ECO:0007669"/>
    <property type="project" value="UniProtKB-SubCell"/>
</dbReference>
<name>A0A4Y6PSP2_PERCE</name>
<dbReference type="EMBL" id="CP041186">
    <property type="protein sequence ID" value="QDG51351.1"/>
    <property type="molecule type" value="Genomic_DNA"/>
</dbReference>
<evidence type="ECO:0000256" key="2">
    <source>
        <dbReference type="ARBA" id="ARBA00006929"/>
    </source>
</evidence>
<protein>
    <recommendedName>
        <fullName evidence="7">Flagellar L-ring protein</fullName>
    </recommendedName>
    <alternativeName>
        <fullName evidence="7">Basal body L-ring protein</fullName>
    </alternativeName>
</protein>
<keyword evidence="4 7" id="KW-0472">Membrane</keyword>
<keyword evidence="8" id="KW-0282">Flagellum</keyword>
<organism evidence="8 9">
    <name type="scientific">Persicimonas caeni</name>
    <dbReference type="NCBI Taxonomy" id="2292766"/>
    <lineage>
        <taxon>Bacteria</taxon>
        <taxon>Deltaproteobacteria</taxon>
        <taxon>Bradymonadales</taxon>
        <taxon>Bradymonadaceae</taxon>
        <taxon>Persicimonas</taxon>
    </lineage>
</organism>
<accession>A0A5B8Y3T3</accession>
<dbReference type="Pfam" id="PF02107">
    <property type="entry name" value="FlgH"/>
    <property type="match status" value="1"/>
</dbReference>
<reference evidence="8 9" key="1">
    <citation type="submission" date="2019-06" db="EMBL/GenBank/DDBJ databases">
        <title>Persicimonas caeni gen. nov., sp. nov., a predatory bacterium isolated from solar saltern.</title>
        <authorList>
            <person name="Wang S."/>
        </authorList>
    </citation>
    <scope>NUCLEOTIDE SEQUENCE [LARGE SCALE GENOMIC DNA]</scope>
    <source>
        <strain evidence="8 9">YN101</strain>
    </source>
</reference>
<dbReference type="HAMAP" id="MF_00415">
    <property type="entry name" value="FlgH"/>
    <property type="match status" value="1"/>
</dbReference>
<dbReference type="AlphaFoldDB" id="A0A4Y6PSP2"/>
<evidence type="ECO:0000256" key="6">
    <source>
        <dbReference type="ARBA" id="ARBA00023237"/>
    </source>
</evidence>
<accession>A0A4Y6PSP2</accession>